<comment type="caution">
    <text evidence="2">The sequence shown here is derived from an EMBL/GenBank/DDBJ whole genome shotgun (WGS) entry which is preliminary data.</text>
</comment>
<evidence type="ECO:0000313" key="3">
    <source>
        <dbReference type="Proteomes" id="UP001596432"/>
    </source>
</evidence>
<feature type="compositionally biased region" description="Low complexity" evidence="1">
    <location>
        <begin position="29"/>
        <end position="70"/>
    </location>
</feature>
<protein>
    <recommendedName>
        <fullName evidence="4">Peptidase</fullName>
    </recommendedName>
</protein>
<proteinExistence type="predicted"/>
<evidence type="ECO:0000313" key="2">
    <source>
        <dbReference type="EMBL" id="MFC7138607.1"/>
    </source>
</evidence>
<dbReference type="Proteomes" id="UP001596432">
    <property type="component" value="Unassembled WGS sequence"/>
</dbReference>
<organism evidence="2 3">
    <name type="scientific">Halosimplex aquaticum</name>
    <dbReference type="NCBI Taxonomy" id="3026162"/>
    <lineage>
        <taxon>Archaea</taxon>
        <taxon>Methanobacteriati</taxon>
        <taxon>Methanobacteriota</taxon>
        <taxon>Stenosarchaea group</taxon>
        <taxon>Halobacteria</taxon>
        <taxon>Halobacteriales</taxon>
        <taxon>Haloarculaceae</taxon>
        <taxon>Halosimplex</taxon>
    </lineage>
</organism>
<gene>
    <name evidence="2" type="ORF">ACFQMA_02000</name>
</gene>
<reference evidence="2 3" key="1">
    <citation type="journal article" date="2019" name="Int. J. Syst. Evol. Microbiol.">
        <title>The Global Catalogue of Microorganisms (GCM) 10K type strain sequencing project: providing services to taxonomists for standard genome sequencing and annotation.</title>
        <authorList>
            <consortium name="The Broad Institute Genomics Platform"/>
            <consortium name="The Broad Institute Genome Sequencing Center for Infectious Disease"/>
            <person name="Wu L."/>
            <person name="Ma J."/>
        </authorList>
    </citation>
    <scope>NUCLEOTIDE SEQUENCE [LARGE SCALE GENOMIC DNA]</scope>
    <source>
        <strain evidence="2 3">XZYJT29</strain>
    </source>
</reference>
<accession>A0ABD5XU39</accession>
<dbReference type="EMBL" id="JBHTAS010000001">
    <property type="protein sequence ID" value="MFC7138607.1"/>
    <property type="molecule type" value="Genomic_DNA"/>
</dbReference>
<feature type="region of interest" description="Disordered" evidence="1">
    <location>
        <begin position="27"/>
        <end position="87"/>
    </location>
</feature>
<keyword evidence="3" id="KW-1185">Reference proteome</keyword>
<sequence length="434" mass="46110">MALRTSVATVLAVALVALAGCSGPLAGDAATPTEPSSSTATETSTATRTSADATTSTPTATDTPTATRTPVQSPTDGAGSGVGESERVVVNNGTLSVNATTVYRRVERLLGADAPAPTVEVTERPAVNLSGGSVRSERRALGFRAGPGSIGECGDIYPANAGADEVRVTVGDRSPREVELVLVHEFVHVLQYNDSDYDELSNQTDYTLGHALGEGAAVYAAQTYGERYGASYDGKTPVELRRCLYERVGDADREWIGQYYFGARYYQQRVDSPADFSTVYRSPPRTTEQLIHGLEPGAEPPATLSVAVESSGDWRAERREQKGELALRTWLRVGLDGERVDTAASGWGNDTFVRFERNGTDSVAWAIRTDSAADANELEAAVTDLATVLRDRNATTVRQVRASDRTLVVFAGQKTFVSNATASGTDGDVTLTVP</sequence>
<evidence type="ECO:0008006" key="4">
    <source>
        <dbReference type="Google" id="ProtNLM"/>
    </source>
</evidence>
<dbReference type="PROSITE" id="PS51257">
    <property type="entry name" value="PROKAR_LIPOPROTEIN"/>
    <property type="match status" value="1"/>
</dbReference>
<dbReference type="AlphaFoldDB" id="A0ABD5XU39"/>
<dbReference type="RefSeq" id="WP_274324224.1">
    <property type="nucleotide sequence ID" value="NZ_CP118158.1"/>
</dbReference>
<dbReference type="GeneID" id="78818847"/>
<name>A0ABD5XU39_9EURY</name>
<evidence type="ECO:0000256" key="1">
    <source>
        <dbReference type="SAM" id="MobiDB-lite"/>
    </source>
</evidence>